<evidence type="ECO:0000256" key="7">
    <source>
        <dbReference type="ARBA" id="ARBA00023170"/>
    </source>
</evidence>
<feature type="transmembrane region" description="Helical" evidence="9">
    <location>
        <begin position="148"/>
        <end position="170"/>
    </location>
</feature>
<keyword evidence="2" id="KW-0813">Transport</keyword>
<dbReference type="AlphaFoldDB" id="A0AAD9J3H8"/>
<evidence type="ECO:0008006" key="12">
    <source>
        <dbReference type="Google" id="ProtNLM"/>
    </source>
</evidence>
<dbReference type="GO" id="GO:0038023">
    <property type="term" value="F:signaling receptor activity"/>
    <property type="evidence" value="ECO:0007669"/>
    <property type="project" value="InterPro"/>
</dbReference>
<dbReference type="GO" id="GO:0071939">
    <property type="term" value="P:vitamin A import into cell"/>
    <property type="evidence" value="ECO:0007669"/>
    <property type="project" value="TreeGrafter"/>
</dbReference>
<accession>A0AAD9J3H8</accession>
<feature type="transmembrane region" description="Helical" evidence="9">
    <location>
        <begin position="373"/>
        <end position="403"/>
    </location>
</feature>
<dbReference type="GO" id="GO:0005886">
    <property type="term" value="C:plasma membrane"/>
    <property type="evidence" value="ECO:0007669"/>
    <property type="project" value="UniProtKB-SubCell"/>
</dbReference>
<evidence type="ECO:0000256" key="2">
    <source>
        <dbReference type="ARBA" id="ARBA00022448"/>
    </source>
</evidence>
<dbReference type="GO" id="GO:0034632">
    <property type="term" value="F:retinol transmembrane transporter activity"/>
    <property type="evidence" value="ECO:0007669"/>
    <property type="project" value="InterPro"/>
</dbReference>
<keyword evidence="5 9" id="KW-1133">Transmembrane helix</keyword>
<evidence type="ECO:0000256" key="4">
    <source>
        <dbReference type="ARBA" id="ARBA00022692"/>
    </source>
</evidence>
<dbReference type="Pfam" id="PF14752">
    <property type="entry name" value="RBP_receptor"/>
    <property type="match status" value="2"/>
</dbReference>
<dbReference type="InterPro" id="IPR026612">
    <property type="entry name" value="STRA6-like"/>
</dbReference>
<feature type="transmembrane region" description="Helical" evidence="9">
    <location>
        <begin position="300"/>
        <end position="322"/>
    </location>
</feature>
<dbReference type="GO" id="GO:0019841">
    <property type="term" value="F:retinol binding"/>
    <property type="evidence" value="ECO:0007669"/>
    <property type="project" value="UniProtKB-KW"/>
</dbReference>
<evidence type="ECO:0000256" key="1">
    <source>
        <dbReference type="ARBA" id="ARBA00004651"/>
    </source>
</evidence>
<dbReference type="PANTHER" id="PTHR21444:SF15">
    <property type="entry name" value="RECEPTOR FOR RETINOL UPTAKE STRA6"/>
    <property type="match status" value="1"/>
</dbReference>
<organism evidence="10 11">
    <name type="scientific">Paralvinella palmiformis</name>
    <dbReference type="NCBI Taxonomy" id="53620"/>
    <lineage>
        <taxon>Eukaryota</taxon>
        <taxon>Metazoa</taxon>
        <taxon>Spiralia</taxon>
        <taxon>Lophotrochozoa</taxon>
        <taxon>Annelida</taxon>
        <taxon>Polychaeta</taxon>
        <taxon>Sedentaria</taxon>
        <taxon>Canalipalpata</taxon>
        <taxon>Terebellida</taxon>
        <taxon>Terebelliformia</taxon>
        <taxon>Alvinellidae</taxon>
        <taxon>Paralvinella</taxon>
    </lineage>
</organism>
<keyword evidence="8" id="KW-0175">Coiled coil</keyword>
<protein>
    <recommendedName>
        <fullName evidence="12">Receptor for retinol uptake STRA6</fullName>
    </recommendedName>
</protein>
<keyword evidence="6 9" id="KW-0472">Membrane</keyword>
<keyword evidence="3" id="KW-1003">Cell membrane</keyword>
<evidence type="ECO:0000256" key="3">
    <source>
        <dbReference type="ARBA" id="ARBA00022475"/>
    </source>
</evidence>
<evidence type="ECO:0000256" key="8">
    <source>
        <dbReference type="SAM" id="Coils"/>
    </source>
</evidence>
<dbReference type="PANTHER" id="PTHR21444">
    <property type="entry name" value="COILED-COIL DOMAIN-CONTAINING PROTEIN 180"/>
    <property type="match status" value="1"/>
</dbReference>
<keyword evidence="4 9" id="KW-0812">Transmembrane</keyword>
<feature type="transmembrane region" description="Helical" evidence="9">
    <location>
        <begin position="38"/>
        <end position="57"/>
    </location>
</feature>
<feature type="transmembrane region" description="Helical" evidence="9">
    <location>
        <begin position="117"/>
        <end position="136"/>
    </location>
</feature>
<evidence type="ECO:0000256" key="5">
    <source>
        <dbReference type="ARBA" id="ARBA00022989"/>
    </source>
</evidence>
<feature type="coiled-coil region" evidence="8">
    <location>
        <begin position="597"/>
        <end position="624"/>
    </location>
</feature>
<name>A0AAD9J3H8_9ANNE</name>
<dbReference type="Proteomes" id="UP001208570">
    <property type="component" value="Unassembled WGS sequence"/>
</dbReference>
<dbReference type="GO" id="GO:0016918">
    <property type="term" value="F:retinal binding"/>
    <property type="evidence" value="ECO:0007669"/>
    <property type="project" value="UniProtKB-KW"/>
</dbReference>
<evidence type="ECO:0000313" key="10">
    <source>
        <dbReference type="EMBL" id="KAK2145947.1"/>
    </source>
</evidence>
<keyword evidence="11" id="KW-1185">Reference proteome</keyword>
<comment type="caution">
    <text evidence="10">The sequence shown here is derived from an EMBL/GenBank/DDBJ whole genome shotgun (WGS) entry which is preliminary data.</text>
</comment>
<evidence type="ECO:0000313" key="11">
    <source>
        <dbReference type="Proteomes" id="UP001208570"/>
    </source>
</evidence>
<dbReference type="EMBL" id="JAODUP010000645">
    <property type="protein sequence ID" value="KAK2145947.1"/>
    <property type="molecule type" value="Genomic_DNA"/>
</dbReference>
<evidence type="ECO:0000256" key="6">
    <source>
        <dbReference type="ARBA" id="ARBA00023136"/>
    </source>
</evidence>
<comment type="subcellular location">
    <subcellularLocation>
        <location evidence="1">Cell membrane</location>
        <topology evidence="1">Multi-pass membrane protein</topology>
    </subcellularLocation>
</comment>
<gene>
    <name evidence="10" type="ORF">LSH36_645g01054</name>
</gene>
<feature type="transmembrane region" description="Helical" evidence="9">
    <location>
        <begin position="88"/>
        <end position="105"/>
    </location>
</feature>
<feature type="transmembrane region" description="Helical" evidence="9">
    <location>
        <begin position="409"/>
        <end position="430"/>
    </location>
</feature>
<proteinExistence type="predicted"/>
<feature type="transmembrane region" description="Helical" evidence="9">
    <location>
        <begin position="466"/>
        <end position="495"/>
    </location>
</feature>
<evidence type="ECO:0000256" key="9">
    <source>
        <dbReference type="SAM" id="Phobius"/>
    </source>
</evidence>
<reference evidence="10" key="1">
    <citation type="journal article" date="2023" name="Mol. Biol. Evol.">
        <title>Third-Generation Sequencing Reveals the Adaptive Role of the Epigenome in Three Deep-Sea Polychaetes.</title>
        <authorList>
            <person name="Perez M."/>
            <person name="Aroh O."/>
            <person name="Sun Y."/>
            <person name="Lan Y."/>
            <person name="Juniper S.K."/>
            <person name="Young C.R."/>
            <person name="Angers B."/>
            <person name="Qian P.Y."/>
        </authorList>
    </citation>
    <scope>NUCLEOTIDE SEQUENCE</scope>
    <source>
        <strain evidence="10">P08H-3</strain>
    </source>
</reference>
<sequence>MVLVNRYLHYQDDGYVGSTEYPETDNNTCPDYDQYQKIFIHGSVGLALVIVAVFAFLEKRVYKWPNCCHGRPGLVVPLNLLDDFHNKWGYAFAFGAITNTIVVLFTEGSNIQFSGPLYTRVITALLMAVEMCVNLFPFFACIATEHKIFGSLVGVLYAALWFGVLLYFTLECLDPVPDNQDHKMCVIAGKWQIKYVKDLLNRDIISDDKETTTCKEKFKKFILKYVFAKRPNFEFSTRLFCTVFVVFMCTYQLGITYFLYYSKILDWFSDEVYTFLDLIDVPANNTFVNNAEVSIRMLTIGWQTTIAFTLLLFFVDTIAIFFRYSPTTNVIAVLYRMHMLRLYKGDKSFMPSDLDTDPAEVLRCCMLYSGYQVAYMIWGFFVLNFTTWILILLLCFVIILPAMNKNYNILQYIAEAFLIPLVLNFIFRLIQKQMARSWFLQPKINHEDKTAPLSIDNRKLFHVMNYFFFFANIATGLFSCLVRILKGLAFGLVFLGRIDRCVLMRGAEAGDKGYCSYLGMIRVEATHNHPIMRTFCQIILDAKHTTEKRRQSPSGKDDPEIGDIPEQIGLKKYSEDRRFYIADGDDAIARDIGINVILARKRKYDRLKRELQQLEKLLKEGSVTELTDEQDDDGSHDHQGDDVTVISHSQKNGISGLQNINSCQCSSDDNTVCQYL</sequence>
<feature type="transmembrane region" description="Helical" evidence="9">
    <location>
        <begin position="239"/>
        <end position="260"/>
    </location>
</feature>
<keyword evidence="7" id="KW-0675">Receptor</keyword>